<dbReference type="PANTHER" id="PTHR13582:SF0">
    <property type="entry name" value="M-PHASE PHOSPHOPROTEIN 6"/>
    <property type="match status" value="1"/>
</dbReference>
<dbReference type="PhylomeDB" id="A0A0D2WLF1"/>
<keyword evidence="4" id="KW-1185">Reference proteome</keyword>
<feature type="region of interest" description="Disordered" evidence="1">
    <location>
        <begin position="18"/>
        <end position="177"/>
    </location>
</feature>
<evidence type="ECO:0000256" key="1">
    <source>
        <dbReference type="SAM" id="MobiDB-lite"/>
    </source>
</evidence>
<gene>
    <name evidence="3" type="ORF">CAOG_001928</name>
</gene>
<feature type="compositionally biased region" description="Polar residues" evidence="1">
    <location>
        <begin position="151"/>
        <end position="160"/>
    </location>
</feature>
<dbReference type="Pfam" id="PF10175">
    <property type="entry name" value="MPP6"/>
    <property type="match status" value="1"/>
</dbReference>
<dbReference type="AlphaFoldDB" id="A0A0D2WLF1"/>
<feature type="compositionally biased region" description="Polar residues" evidence="1">
    <location>
        <begin position="57"/>
        <end position="66"/>
    </location>
</feature>
<sequence length="293" mass="31549">MFCPSLPFLIHILVNPVMSSSSSSSRSSTSSSSSSPRSHHHGGVQSSGKAIAKHMRSTQGTESSAKPSHGRDARSTSGSGSSGSGVGGSSAGDDGHERRRGQAQGPHGKRIKQDDDAGSRGREHRDGREAKDRRRASHDDQADVVARATAKSGQDSSNANPVPATNADGDKNAALSGNLMKMKFMQRRQESDLRKRLEQEQRKVVDASHWTLPHDATPLTQQVEFEDSFAGCEDLSATGRRSYQSFNPQVDKLNKETHRQATLNAADEESVTISAAEMSQTMAANQSQRRQLS</sequence>
<accession>A0A0D2WLF1</accession>
<dbReference type="InterPro" id="IPR019324">
    <property type="entry name" value="MPP6"/>
</dbReference>
<feature type="compositionally biased region" description="Low complexity" evidence="1">
    <location>
        <begin position="19"/>
        <end position="36"/>
    </location>
</feature>
<dbReference type="InParanoid" id="A0A0D2WLF1"/>
<evidence type="ECO:0000256" key="2">
    <source>
        <dbReference type="SAM" id="SignalP"/>
    </source>
</evidence>
<protein>
    <submittedName>
        <fullName evidence="3">Uncharacterized protein</fullName>
    </submittedName>
</protein>
<dbReference type="eggNOG" id="KOG4531">
    <property type="taxonomic scope" value="Eukaryota"/>
</dbReference>
<feature type="signal peptide" evidence="2">
    <location>
        <begin position="1"/>
        <end position="19"/>
    </location>
</feature>
<name>A0A0D2WLF1_CAPO3</name>
<evidence type="ECO:0000313" key="4">
    <source>
        <dbReference type="Proteomes" id="UP000008743"/>
    </source>
</evidence>
<dbReference type="GO" id="GO:0000460">
    <property type="term" value="P:maturation of 5.8S rRNA"/>
    <property type="evidence" value="ECO:0007669"/>
    <property type="project" value="TreeGrafter"/>
</dbReference>
<feature type="compositionally biased region" description="Basic and acidic residues" evidence="1">
    <location>
        <begin position="111"/>
        <end position="141"/>
    </location>
</feature>
<feature type="chain" id="PRO_5002270020" evidence="2">
    <location>
        <begin position="20"/>
        <end position="293"/>
    </location>
</feature>
<reference evidence="4" key="1">
    <citation type="submission" date="2011-02" db="EMBL/GenBank/DDBJ databases">
        <title>The Genome Sequence of Capsaspora owczarzaki ATCC 30864.</title>
        <authorList>
            <person name="Russ C."/>
            <person name="Cuomo C."/>
            <person name="Burger G."/>
            <person name="Gray M.W."/>
            <person name="Holland P.W.H."/>
            <person name="King N."/>
            <person name="Lang F.B.F."/>
            <person name="Roger A.J."/>
            <person name="Ruiz-Trillo I."/>
            <person name="Young S.K."/>
            <person name="Zeng Q."/>
            <person name="Gargeya S."/>
            <person name="Alvarado L."/>
            <person name="Berlin A."/>
            <person name="Chapman S.B."/>
            <person name="Chen Z."/>
            <person name="Freedman E."/>
            <person name="Gellesch M."/>
            <person name="Goldberg J."/>
            <person name="Griggs A."/>
            <person name="Gujja S."/>
            <person name="Heilman E."/>
            <person name="Heiman D."/>
            <person name="Howarth C."/>
            <person name="Mehta T."/>
            <person name="Neiman D."/>
            <person name="Pearson M."/>
            <person name="Roberts A."/>
            <person name="Saif S."/>
            <person name="Shea T."/>
            <person name="Shenoy N."/>
            <person name="Sisk P."/>
            <person name="Stolte C."/>
            <person name="Sykes S."/>
            <person name="White J."/>
            <person name="Yandava C."/>
            <person name="Haas B."/>
            <person name="Nusbaum C."/>
            <person name="Birren B."/>
        </authorList>
    </citation>
    <scope>NUCLEOTIDE SEQUENCE</scope>
    <source>
        <strain evidence="4">ATCC 30864</strain>
    </source>
</reference>
<dbReference type="EMBL" id="KE346361">
    <property type="protein sequence ID" value="KJE90653.1"/>
    <property type="molecule type" value="Genomic_DNA"/>
</dbReference>
<dbReference type="Proteomes" id="UP000008743">
    <property type="component" value="Unassembled WGS sequence"/>
</dbReference>
<feature type="compositionally biased region" description="Gly residues" evidence="1">
    <location>
        <begin position="80"/>
        <end position="90"/>
    </location>
</feature>
<evidence type="ECO:0000313" key="3">
    <source>
        <dbReference type="EMBL" id="KJE90653.1"/>
    </source>
</evidence>
<organism evidence="3 4">
    <name type="scientific">Capsaspora owczarzaki (strain ATCC 30864)</name>
    <dbReference type="NCBI Taxonomy" id="595528"/>
    <lineage>
        <taxon>Eukaryota</taxon>
        <taxon>Filasterea</taxon>
        <taxon>Capsaspora</taxon>
    </lineage>
</organism>
<proteinExistence type="predicted"/>
<keyword evidence="2" id="KW-0732">Signal</keyword>
<dbReference type="OrthoDB" id="20403at2759"/>
<dbReference type="STRING" id="595528.A0A0D2WLF1"/>
<dbReference type="PANTHER" id="PTHR13582">
    <property type="entry name" value="M-PHASE PHOSPHOPROTEIN 6"/>
    <property type="match status" value="1"/>
</dbReference>